<sequence>MVIGEGPSSSSSDQPTTLASTPSTPVLTTMELPNQRSTVISTTFAKLSTKLPLALSPAFPRNFTPNSYPTLPQPLVVLNQLLNVVLSNGLEEKMAEIVSLEMTAAIWEPLKCTYDSNTTAKIMALKTQLQHIRKDGLS</sequence>
<feature type="region of interest" description="Disordered" evidence="1">
    <location>
        <begin position="1"/>
        <end position="28"/>
    </location>
</feature>
<feature type="non-terminal residue" evidence="2">
    <location>
        <position position="1"/>
    </location>
</feature>
<reference evidence="2 3" key="1">
    <citation type="submission" date="2024-03" db="EMBL/GenBank/DDBJ databases">
        <authorList>
            <person name="Gkanogiannis A."/>
            <person name="Becerra Lopez-Lavalle L."/>
        </authorList>
    </citation>
    <scope>NUCLEOTIDE SEQUENCE [LARGE SCALE GENOMIC DNA]</scope>
</reference>
<organism evidence="2 3">
    <name type="scientific">Citrullus colocynthis</name>
    <name type="common">colocynth</name>
    <dbReference type="NCBI Taxonomy" id="252529"/>
    <lineage>
        <taxon>Eukaryota</taxon>
        <taxon>Viridiplantae</taxon>
        <taxon>Streptophyta</taxon>
        <taxon>Embryophyta</taxon>
        <taxon>Tracheophyta</taxon>
        <taxon>Spermatophyta</taxon>
        <taxon>Magnoliopsida</taxon>
        <taxon>eudicotyledons</taxon>
        <taxon>Gunneridae</taxon>
        <taxon>Pentapetalae</taxon>
        <taxon>rosids</taxon>
        <taxon>fabids</taxon>
        <taxon>Cucurbitales</taxon>
        <taxon>Cucurbitaceae</taxon>
        <taxon>Benincaseae</taxon>
        <taxon>Citrullus</taxon>
    </lineage>
</organism>
<keyword evidence="3" id="KW-1185">Reference proteome</keyword>
<protein>
    <submittedName>
        <fullName evidence="2">Uncharacterized protein</fullName>
    </submittedName>
</protein>
<feature type="compositionally biased region" description="Polar residues" evidence="1">
    <location>
        <begin position="7"/>
        <end position="28"/>
    </location>
</feature>
<gene>
    <name evidence="2" type="ORF">CITCOLO1_LOCUS21963</name>
</gene>
<dbReference type="EMBL" id="OZ021743">
    <property type="protein sequence ID" value="CAK9329497.1"/>
    <property type="molecule type" value="Genomic_DNA"/>
</dbReference>
<proteinExistence type="predicted"/>
<name>A0ABP0ZFM5_9ROSI</name>
<evidence type="ECO:0000313" key="3">
    <source>
        <dbReference type="Proteomes" id="UP001642487"/>
    </source>
</evidence>
<accession>A0ABP0ZFM5</accession>
<dbReference type="Proteomes" id="UP001642487">
    <property type="component" value="Chromosome 9"/>
</dbReference>
<evidence type="ECO:0000313" key="2">
    <source>
        <dbReference type="EMBL" id="CAK9329497.1"/>
    </source>
</evidence>
<evidence type="ECO:0000256" key="1">
    <source>
        <dbReference type="SAM" id="MobiDB-lite"/>
    </source>
</evidence>